<dbReference type="Gene3D" id="3.30.565.10">
    <property type="entry name" value="Histidine kinase-like ATPase, C-terminal domain"/>
    <property type="match status" value="1"/>
</dbReference>
<dbReference type="InterPro" id="IPR001789">
    <property type="entry name" value="Sig_transdc_resp-reg_receiver"/>
</dbReference>
<name>A0ABR3XZI5_9EURO</name>
<reference evidence="10 11" key="1">
    <citation type="journal article" date="2024" name="IMA Fungus">
        <title>IMA Genome - F19 : A genome assembly and annotation guide to empower mycologists, including annotated draft genome sequences of Ceratocystis pirilliformis, Diaporthe australafricana, Fusarium ophioides, Paecilomyces lecythidis, and Sporothrix stenoceras.</title>
        <authorList>
            <person name="Aylward J."/>
            <person name="Wilson A.M."/>
            <person name="Visagie C.M."/>
            <person name="Spraker J."/>
            <person name="Barnes I."/>
            <person name="Buitendag C."/>
            <person name="Ceriani C."/>
            <person name="Del Mar Angel L."/>
            <person name="du Plessis D."/>
            <person name="Fuchs T."/>
            <person name="Gasser K."/>
            <person name="Kramer D."/>
            <person name="Li W."/>
            <person name="Munsamy K."/>
            <person name="Piso A."/>
            <person name="Price J.L."/>
            <person name="Sonnekus B."/>
            <person name="Thomas C."/>
            <person name="van der Nest A."/>
            <person name="van Dijk A."/>
            <person name="van Heerden A."/>
            <person name="van Vuuren N."/>
            <person name="Yilmaz N."/>
            <person name="Duong T.A."/>
            <person name="van der Merwe N.A."/>
            <person name="Wingfield M.J."/>
            <person name="Wingfield B.D."/>
        </authorList>
    </citation>
    <scope>NUCLEOTIDE SEQUENCE [LARGE SCALE GENOMIC DNA]</scope>
    <source>
        <strain evidence="10 11">CMW 18167</strain>
    </source>
</reference>
<evidence type="ECO:0000256" key="5">
    <source>
        <dbReference type="ARBA" id="ARBA00022777"/>
    </source>
</evidence>
<comment type="caution">
    <text evidence="10">The sequence shown here is derived from an EMBL/GenBank/DDBJ whole genome shotgun (WGS) entry which is preliminary data.</text>
</comment>
<dbReference type="PRINTS" id="PR00344">
    <property type="entry name" value="BCTRLSENSOR"/>
</dbReference>
<dbReference type="Gene3D" id="1.10.287.130">
    <property type="match status" value="1"/>
</dbReference>
<dbReference type="PANTHER" id="PTHR43047">
    <property type="entry name" value="TWO-COMPONENT HISTIDINE PROTEIN KINASE"/>
    <property type="match status" value="1"/>
</dbReference>
<dbReference type="InterPro" id="IPR036097">
    <property type="entry name" value="HisK_dim/P_sf"/>
</dbReference>
<gene>
    <name evidence="10" type="ORF">Plec18167_003627</name>
</gene>
<dbReference type="PROSITE" id="PS50109">
    <property type="entry name" value="HIS_KIN"/>
    <property type="match status" value="1"/>
</dbReference>
<evidence type="ECO:0000259" key="8">
    <source>
        <dbReference type="PROSITE" id="PS50109"/>
    </source>
</evidence>
<keyword evidence="3 6" id="KW-0597">Phosphoprotein</keyword>
<dbReference type="EMBL" id="JAVDPF010000008">
    <property type="protein sequence ID" value="KAL1881085.1"/>
    <property type="molecule type" value="Genomic_DNA"/>
</dbReference>
<protein>
    <recommendedName>
        <fullName evidence="2">histidine kinase</fullName>
        <ecNumber evidence="2">2.7.13.3</ecNumber>
    </recommendedName>
</protein>
<accession>A0ABR3XZI5</accession>
<dbReference type="CDD" id="cd17546">
    <property type="entry name" value="REC_hyHK_CKI1_RcsC-like"/>
    <property type="match status" value="1"/>
</dbReference>
<dbReference type="Proteomes" id="UP001583193">
    <property type="component" value="Unassembled WGS sequence"/>
</dbReference>
<feature type="region of interest" description="Disordered" evidence="7">
    <location>
        <begin position="807"/>
        <end position="832"/>
    </location>
</feature>
<proteinExistence type="predicted"/>
<organism evidence="10 11">
    <name type="scientific">Paecilomyces lecythidis</name>
    <dbReference type="NCBI Taxonomy" id="3004212"/>
    <lineage>
        <taxon>Eukaryota</taxon>
        <taxon>Fungi</taxon>
        <taxon>Dikarya</taxon>
        <taxon>Ascomycota</taxon>
        <taxon>Pezizomycotina</taxon>
        <taxon>Eurotiomycetes</taxon>
        <taxon>Eurotiomycetidae</taxon>
        <taxon>Eurotiales</taxon>
        <taxon>Thermoascaceae</taxon>
        <taxon>Paecilomyces</taxon>
    </lineage>
</organism>
<dbReference type="InterPro" id="IPR005467">
    <property type="entry name" value="His_kinase_dom"/>
</dbReference>
<evidence type="ECO:0000259" key="9">
    <source>
        <dbReference type="PROSITE" id="PS50110"/>
    </source>
</evidence>
<feature type="domain" description="Response regulatory" evidence="9">
    <location>
        <begin position="758"/>
        <end position="948"/>
    </location>
</feature>
<dbReference type="PANTHER" id="PTHR43047:SF2">
    <property type="entry name" value="HISTIDINE KINASE M7"/>
    <property type="match status" value="1"/>
</dbReference>
<keyword evidence="4" id="KW-0808">Transferase</keyword>
<feature type="compositionally biased region" description="Basic and acidic residues" evidence="7">
    <location>
        <begin position="680"/>
        <end position="700"/>
    </location>
</feature>
<dbReference type="Pfam" id="PF02518">
    <property type="entry name" value="HATPase_c"/>
    <property type="match status" value="1"/>
</dbReference>
<evidence type="ECO:0000256" key="1">
    <source>
        <dbReference type="ARBA" id="ARBA00000085"/>
    </source>
</evidence>
<evidence type="ECO:0000313" key="10">
    <source>
        <dbReference type="EMBL" id="KAL1881085.1"/>
    </source>
</evidence>
<dbReference type="InterPro" id="IPR003661">
    <property type="entry name" value="HisK_dim/P_dom"/>
</dbReference>
<sequence>MSGTVAADSPDLWSSCTPSILPRKSLCLSSDQPGVAVHSGDSNFAESVVKYFDVAQSNAVEQLVALKDELRMVETKVFWQRLMEGVTSICGAQYGFVAKTTTTDGEAVSSPLGVAYSQREDGHHIEEMSRDHRYFACSTLRDHRKHAKVFLIPENLRSFLQNEADQLPFAAEAYLGVPLFLQGKCIAYFGLLWSKDGLKRRNLPWSYLEMILHSLEEMVIQRVLTGGEFDETSRLDGFESASTQRVPEAPGRVINNSPAPFSFQPLKPYARSLSHELRTPMHGVVGMLDVMHATVREALDSQFNAESLHVFQSLKENIEAVQDSARRAVEAADNVVHAYDLNMEIPETPTKEMHQEILSDASAPPTSVHDSRPSIFIEGNNIAVNPYKRRRSNAADWGYAPNSKRRSRPVARELSPRTEEVKHAVHESDQIVYAAPEHHMEEVVANAVKQTPSLAARRSASHIILEGPSLMGPVFRHTKIRHLLRLVINESLHVGDRPDSAVGEATAFGERIEVRSRSSNGDVSSKTIEWSVDSTVPETVFVDDRDLAKLISCVFLNAVKFTERGNITVSVTLNRRSRSILISVKDTGTGIPAAFLPNLFKPFSREDDSTTRSKEGLGLGLLVAKGLSRKMGGDLTCVRSSTSGPARGSEFEIRIPVSPVDSLREPITPTDRPRSVSHIDFVDSGHDSDVSTDTKPDSRAQDANLVDGSSPAQQLSPESMDTGNCPTPCGVFATPKSVRVPIGRHTHDNTLAEKYPLTFLVAEDNKINRRVLVNMLAKLGYHDVYEAFDGKEAVRIMDDILLSHYPSHTPATSPKDGREQQKQSRLPFRGRSQAEKPKLVDVVLMDLWMPEMDGYEATSHIFELVDKHTPHITSHSRKKLRPPSSFGLGSMEGSIPSPTSSPLSPTVLAVSADVTDEALARASKVGMEGYMTKPYKLSDLERLIIEFCGDKTFPA</sequence>
<dbReference type="EC" id="2.7.13.3" evidence="2"/>
<dbReference type="SUPFAM" id="SSF52172">
    <property type="entry name" value="CheY-like"/>
    <property type="match status" value="1"/>
</dbReference>
<evidence type="ECO:0000256" key="3">
    <source>
        <dbReference type="ARBA" id="ARBA00022553"/>
    </source>
</evidence>
<dbReference type="SUPFAM" id="SSF55874">
    <property type="entry name" value="ATPase domain of HSP90 chaperone/DNA topoisomerase II/histidine kinase"/>
    <property type="match status" value="1"/>
</dbReference>
<dbReference type="InterPro" id="IPR003594">
    <property type="entry name" value="HATPase_dom"/>
</dbReference>
<feature type="modified residue" description="4-aspartylphosphate" evidence="6">
    <location>
        <position position="846"/>
    </location>
</feature>
<evidence type="ECO:0000313" key="11">
    <source>
        <dbReference type="Proteomes" id="UP001583193"/>
    </source>
</evidence>
<feature type="region of interest" description="Disordered" evidence="7">
    <location>
        <begin position="398"/>
        <end position="417"/>
    </location>
</feature>
<keyword evidence="11" id="KW-1185">Reference proteome</keyword>
<keyword evidence="5" id="KW-0418">Kinase</keyword>
<dbReference type="Gene3D" id="3.40.50.2300">
    <property type="match status" value="1"/>
</dbReference>
<dbReference type="InterPro" id="IPR011006">
    <property type="entry name" value="CheY-like_superfamily"/>
</dbReference>
<evidence type="ECO:0000256" key="7">
    <source>
        <dbReference type="SAM" id="MobiDB-lite"/>
    </source>
</evidence>
<dbReference type="SUPFAM" id="SSF47384">
    <property type="entry name" value="Homodimeric domain of signal transducing histidine kinase"/>
    <property type="match status" value="1"/>
</dbReference>
<dbReference type="InterPro" id="IPR036890">
    <property type="entry name" value="HATPase_C_sf"/>
</dbReference>
<feature type="domain" description="Histidine kinase" evidence="8">
    <location>
        <begin position="540"/>
        <end position="659"/>
    </location>
</feature>
<dbReference type="SMART" id="SM00448">
    <property type="entry name" value="REC"/>
    <property type="match status" value="1"/>
</dbReference>
<dbReference type="InterPro" id="IPR004358">
    <property type="entry name" value="Sig_transdc_His_kin-like_C"/>
</dbReference>
<comment type="catalytic activity">
    <reaction evidence="1">
        <text>ATP + protein L-histidine = ADP + protein N-phospho-L-histidine.</text>
        <dbReference type="EC" id="2.7.13.3"/>
    </reaction>
</comment>
<feature type="compositionally biased region" description="Polar residues" evidence="7">
    <location>
        <begin position="710"/>
        <end position="723"/>
    </location>
</feature>
<dbReference type="PROSITE" id="PS50110">
    <property type="entry name" value="RESPONSE_REGULATORY"/>
    <property type="match status" value="1"/>
</dbReference>
<evidence type="ECO:0000256" key="4">
    <source>
        <dbReference type="ARBA" id="ARBA00022679"/>
    </source>
</evidence>
<dbReference type="CDD" id="cd00082">
    <property type="entry name" value="HisKA"/>
    <property type="match status" value="1"/>
</dbReference>
<evidence type="ECO:0000256" key="2">
    <source>
        <dbReference type="ARBA" id="ARBA00012438"/>
    </source>
</evidence>
<feature type="region of interest" description="Disordered" evidence="7">
    <location>
        <begin position="662"/>
        <end position="723"/>
    </location>
</feature>
<evidence type="ECO:0000256" key="6">
    <source>
        <dbReference type="PROSITE-ProRule" id="PRU00169"/>
    </source>
</evidence>
<dbReference type="SMART" id="SM00387">
    <property type="entry name" value="HATPase_c"/>
    <property type="match status" value="1"/>
</dbReference>